<feature type="signal peptide" evidence="1">
    <location>
        <begin position="1"/>
        <end position="26"/>
    </location>
</feature>
<dbReference type="PANTHER" id="PTHR31094:SF2">
    <property type="entry name" value="RIKEN CDNA 2310061I04 GENE"/>
    <property type="match status" value="1"/>
</dbReference>
<dbReference type="EMBL" id="CAICTM010001351">
    <property type="protein sequence ID" value="CAB9522881.1"/>
    <property type="molecule type" value="Genomic_DNA"/>
</dbReference>
<keyword evidence="1" id="KW-0732">Signal</keyword>
<feature type="chain" id="PRO_5040423661" evidence="1">
    <location>
        <begin position="27"/>
        <end position="245"/>
    </location>
</feature>
<dbReference type="OrthoDB" id="44820at2759"/>
<dbReference type="Pfam" id="PF10184">
    <property type="entry name" value="DUF2358"/>
    <property type="match status" value="1"/>
</dbReference>
<dbReference type="InterPro" id="IPR018790">
    <property type="entry name" value="DUF2358"/>
</dbReference>
<dbReference type="PANTHER" id="PTHR31094">
    <property type="entry name" value="RIKEN CDNA 2310061I04 GENE"/>
    <property type="match status" value="1"/>
</dbReference>
<accession>A0A9N8HR29</accession>
<organism evidence="2 3">
    <name type="scientific">Seminavis robusta</name>
    <dbReference type="NCBI Taxonomy" id="568900"/>
    <lineage>
        <taxon>Eukaryota</taxon>
        <taxon>Sar</taxon>
        <taxon>Stramenopiles</taxon>
        <taxon>Ochrophyta</taxon>
        <taxon>Bacillariophyta</taxon>
        <taxon>Bacillariophyceae</taxon>
        <taxon>Bacillariophycidae</taxon>
        <taxon>Naviculales</taxon>
        <taxon>Naviculaceae</taxon>
        <taxon>Seminavis</taxon>
    </lineage>
</organism>
<reference evidence="2" key="1">
    <citation type="submission" date="2020-06" db="EMBL/GenBank/DDBJ databases">
        <authorList>
            <consortium name="Plant Systems Biology data submission"/>
        </authorList>
    </citation>
    <scope>NUCLEOTIDE SEQUENCE</scope>
    <source>
        <strain evidence="2">D6</strain>
    </source>
</reference>
<protein>
    <submittedName>
        <fullName evidence="2">Uncharacterized conserved protein (DUF2358)</fullName>
    </submittedName>
</protein>
<sequence length="245" mass="27413">MTSNNWQHRLLLSALLCCLLLTVTTGFSVPQQQQYAAQSTRRRTGASLPESFRLEETAEREPLTQTNGDLPPVIQQIVDERQEFNMNLGKAMDTLRKDMPEILKSAPDYSIYHPEIQVIDPSGVRLTGLDNYKSSIAFFQTFIKFWFTSSSRLQYRMVYDFCRSTIRVSWNVVLIPKVPLGPKAIFLDGISHYKLDATSGKVIEHKIESLVMNDTPIAPPYGIFSLTQQQSLGGGVPVGVGVGAI</sequence>
<gene>
    <name evidence="2" type="ORF">SEMRO_1353_G265360.1</name>
</gene>
<name>A0A9N8HR29_9STRA</name>
<keyword evidence="3" id="KW-1185">Reference proteome</keyword>
<dbReference type="Proteomes" id="UP001153069">
    <property type="component" value="Unassembled WGS sequence"/>
</dbReference>
<evidence type="ECO:0000313" key="3">
    <source>
        <dbReference type="Proteomes" id="UP001153069"/>
    </source>
</evidence>
<dbReference type="AlphaFoldDB" id="A0A9N8HR29"/>
<evidence type="ECO:0000256" key="1">
    <source>
        <dbReference type="SAM" id="SignalP"/>
    </source>
</evidence>
<evidence type="ECO:0000313" key="2">
    <source>
        <dbReference type="EMBL" id="CAB9522881.1"/>
    </source>
</evidence>
<comment type="caution">
    <text evidence="2">The sequence shown here is derived from an EMBL/GenBank/DDBJ whole genome shotgun (WGS) entry which is preliminary data.</text>
</comment>
<proteinExistence type="predicted"/>